<gene>
    <name evidence="1" type="primary">g9512</name>
    <name evidence="1" type="ORF">NpPPO83_00009512</name>
</gene>
<comment type="caution">
    <text evidence="1">The sequence shown here is derived from an EMBL/GenBank/DDBJ whole genome shotgun (WGS) entry which is preliminary data.</text>
</comment>
<sequence>MRFTQATLLATTALLTTATAQLNLQQAYQDYAQHCADVTSDAASGAACCSQAHTACVTASGGDVANCQDLQAACRALTGNDHQKRQIDLDQAWDDYVEHCVKSVTNALDGAECCSQAYAACIEKSGGSVATCMPLQRTCRAGTGN</sequence>
<evidence type="ECO:0000313" key="1">
    <source>
        <dbReference type="EMBL" id="GME44267.1"/>
    </source>
</evidence>
<organism evidence="1 2">
    <name type="scientific">Neofusicoccum parvum</name>
    <dbReference type="NCBI Taxonomy" id="310453"/>
    <lineage>
        <taxon>Eukaryota</taxon>
        <taxon>Fungi</taxon>
        <taxon>Dikarya</taxon>
        <taxon>Ascomycota</taxon>
        <taxon>Pezizomycotina</taxon>
        <taxon>Dothideomycetes</taxon>
        <taxon>Dothideomycetes incertae sedis</taxon>
        <taxon>Botryosphaeriales</taxon>
        <taxon>Botryosphaeriaceae</taxon>
        <taxon>Neofusicoccum</taxon>
    </lineage>
</organism>
<dbReference type="Proteomes" id="UP001165186">
    <property type="component" value="Unassembled WGS sequence"/>
</dbReference>
<name>A0ACB5SJS0_9PEZI</name>
<protein>
    <submittedName>
        <fullName evidence="1">Uncharacterized protein</fullName>
    </submittedName>
</protein>
<proteinExistence type="predicted"/>
<accession>A0ACB5SJS0</accession>
<keyword evidence="2" id="KW-1185">Reference proteome</keyword>
<evidence type="ECO:0000313" key="2">
    <source>
        <dbReference type="Proteomes" id="UP001165186"/>
    </source>
</evidence>
<dbReference type="EMBL" id="BSXG01000113">
    <property type="protein sequence ID" value="GME44267.1"/>
    <property type="molecule type" value="Genomic_DNA"/>
</dbReference>
<reference evidence="1" key="1">
    <citation type="submission" date="2024-09" db="EMBL/GenBank/DDBJ databases">
        <title>Draft Genome Sequences of Neofusicoccum parvum.</title>
        <authorList>
            <person name="Ashida A."/>
            <person name="Camagna M."/>
            <person name="Tanaka A."/>
            <person name="Takemoto D."/>
        </authorList>
    </citation>
    <scope>NUCLEOTIDE SEQUENCE</scope>
    <source>
        <strain evidence="1">PPO83</strain>
    </source>
</reference>